<feature type="domain" description="D-isomer specific 2-hydroxyacid dehydrogenase NAD-binding" evidence="3">
    <location>
        <begin position="102"/>
        <end position="272"/>
    </location>
</feature>
<dbReference type="Proteomes" id="UP001168540">
    <property type="component" value="Unassembled WGS sequence"/>
</dbReference>
<proteinExistence type="predicted"/>
<reference evidence="4" key="1">
    <citation type="submission" date="2023-06" db="EMBL/GenBank/DDBJ databases">
        <authorList>
            <person name="Zhang S."/>
        </authorList>
    </citation>
    <scope>NUCLEOTIDE SEQUENCE</scope>
    <source>
        <strain evidence="4">SG2303</strain>
    </source>
</reference>
<dbReference type="InterPro" id="IPR036291">
    <property type="entry name" value="NAD(P)-bd_dom_sf"/>
</dbReference>
<keyword evidence="5" id="KW-1185">Reference proteome</keyword>
<evidence type="ECO:0000313" key="4">
    <source>
        <dbReference type="EMBL" id="MDN0075135.1"/>
    </source>
</evidence>
<name>A0ABT7XMX7_9NEIS</name>
<evidence type="ECO:0000259" key="3">
    <source>
        <dbReference type="Pfam" id="PF02826"/>
    </source>
</evidence>
<dbReference type="CDD" id="cd12164">
    <property type="entry name" value="GDH_like_2"/>
    <property type="match status" value="1"/>
</dbReference>
<evidence type="ECO:0000256" key="2">
    <source>
        <dbReference type="ARBA" id="ARBA00023027"/>
    </source>
</evidence>
<dbReference type="EMBL" id="JAUEDK010000014">
    <property type="protein sequence ID" value="MDN0075135.1"/>
    <property type="molecule type" value="Genomic_DNA"/>
</dbReference>
<protein>
    <submittedName>
        <fullName evidence="4">Glyoxylate/hydroxypyruvate reductase A</fullName>
    </submittedName>
</protein>
<gene>
    <name evidence="4" type="ORF">QU481_09570</name>
</gene>
<keyword evidence="1" id="KW-0560">Oxidoreductase</keyword>
<dbReference type="Pfam" id="PF02826">
    <property type="entry name" value="2-Hacid_dh_C"/>
    <property type="match status" value="1"/>
</dbReference>
<dbReference type="RefSeq" id="WP_289829731.1">
    <property type="nucleotide sequence ID" value="NZ_JAUEDK010000014.1"/>
</dbReference>
<dbReference type="Gene3D" id="3.40.50.720">
    <property type="entry name" value="NAD(P)-binding Rossmann-like Domain"/>
    <property type="match status" value="2"/>
</dbReference>
<dbReference type="PANTHER" id="PTHR43333:SF1">
    <property type="entry name" value="D-ISOMER SPECIFIC 2-HYDROXYACID DEHYDROGENASE NAD-BINDING DOMAIN-CONTAINING PROTEIN"/>
    <property type="match status" value="1"/>
</dbReference>
<organism evidence="4 5">
    <name type="scientific">Crenobacter oryzisoli</name>
    <dbReference type="NCBI Taxonomy" id="3056844"/>
    <lineage>
        <taxon>Bacteria</taxon>
        <taxon>Pseudomonadati</taxon>
        <taxon>Pseudomonadota</taxon>
        <taxon>Betaproteobacteria</taxon>
        <taxon>Neisseriales</taxon>
        <taxon>Neisseriaceae</taxon>
        <taxon>Crenobacter</taxon>
    </lineage>
</organism>
<accession>A0ABT7XMX7</accession>
<evidence type="ECO:0000313" key="5">
    <source>
        <dbReference type="Proteomes" id="UP001168540"/>
    </source>
</evidence>
<dbReference type="PANTHER" id="PTHR43333">
    <property type="entry name" value="2-HACID_DH_C DOMAIN-CONTAINING PROTEIN"/>
    <property type="match status" value="1"/>
</dbReference>
<dbReference type="InterPro" id="IPR006140">
    <property type="entry name" value="D-isomer_DH_NAD-bd"/>
</dbReference>
<keyword evidence="2" id="KW-0520">NAD</keyword>
<comment type="caution">
    <text evidence="4">The sequence shown here is derived from an EMBL/GenBank/DDBJ whole genome shotgun (WGS) entry which is preliminary data.</text>
</comment>
<sequence length="307" mass="33147">MLYLYTASDAERWSDAFRLQLPDLDVVAWPAPVDAAQVRYIVTWNPPEGFFDGFPKLEAVFAQGAGIDKLLARPDLAPNVRVVRLTDAGMSAQMVEYALFGVLRFQRDFDVYATQQANSTWEPQPPRLAEATRVSVLGLGAIGAAVASTLAGLGYRVSGWSRSPRELPGVRCVYGPTALDALLADTDILVSVLPSTPDTRGLLDRERLALLPDGAALINAGRGDLIDLSALVELLDAGHLRGAQLDVFPAEPLGTDDPLWRHPKLLVTPHIAAATLIEPSVKQMADGIRLLQVGGEPAGLVERRHAY</sequence>
<dbReference type="SUPFAM" id="SSF51735">
    <property type="entry name" value="NAD(P)-binding Rossmann-fold domains"/>
    <property type="match status" value="1"/>
</dbReference>
<evidence type="ECO:0000256" key="1">
    <source>
        <dbReference type="ARBA" id="ARBA00023002"/>
    </source>
</evidence>